<evidence type="ECO:0000259" key="2">
    <source>
        <dbReference type="Pfam" id="PF14291"/>
    </source>
</evidence>
<dbReference type="AlphaFoldDB" id="A0A8S3SIA6"/>
<dbReference type="EMBL" id="CAJPWZ010001646">
    <property type="protein sequence ID" value="CAG2219885.1"/>
    <property type="molecule type" value="Genomic_DNA"/>
</dbReference>
<evidence type="ECO:0000313" key="3">
    <source>
        <dbReference type="EMBL" id="CAG2219885.1"/>
    </source>
</evidence>
<keyword evidence="1" id="KW-0472">Membrane</keyword>
<organism evidence="3 4">
    <name type="scientific">Mytilus edulis</name>
    <name type="common">Blue mussel</name>
    <dbReference type="NCBI Taxonomy" id="6550"/>
    <lineage>
        <taxon>Eukaryota</taxon>
        <taxon>Metazoa</taxon>
        <taxon>Spiralia</taxon>
        <taxon>Lophotrochozoa</taxon>
        <taxon>Mollusca</taxon>
        <taxon>Bivalvia</taxon>
        <taxon>Autobranchia</taxon>
        <taxon>Pteriomorphia</taxon>
        <taxon>Mytilida</taxon>
        <taxon>Mytiloidea</taxon>
        <taxon>Mytilidae</taxon>
        <taxon>Mytilinae</taxon>
        <taxon>Mytilus</taxon>
    </lineage>
</organism>
<protein>
    <recommendedName>
        <fullName evidence="2">DUF4371 domain-containing protein</fullName>
    </recommendedName>
</protein>
<reference evidence="3" key="1">
    <citation type="submission" date="2021-03" db="EMBL/GenBank/DDBJ databases">
        <authorList>
            <person name="Bekaert M."/>
        </authorList>
    </citation>
    <scope>NUCLEOTIDE SEQUENCE</scope>
</reference>
<dbReference type="PANTHER" id="PTHR45749">
    <property type="match status" value="1"/>
</dbReference>
<dbReference type="PANTHER" id="PTHR45749:SF21">
    <property type="entry name" value="DUF4371 DOMAIN-CONTAINING PROTEIN"/>
    <property type="match status" value="1"/>
</dbReference>
<keyword evidence="4" id="KW-1185">Reference proteome</keyword>
<keyword evidence="1" id="KW-1133">Transmembrane helix</keyword>
<dbReference type="Proteomes" id="UP000683360">
    <property type="component" value="Unassembled WGS sequence"/>
</dbReference>
<comment type="caution">
    <text evidence="3">The sequence shown here is derived from an EMBL/GenBank/DDBJ whole genome shotgun (WGS) entry which is preliminary data.</text>
</comment>
<evidence type="ECO:0000256" key="1">
    <source>
        <dbReference type="SAM" id="Phobius"/>
    </source>
</evidence>
<gene>
    <name evidence="3" type="ORF">MEDL_33439</name>
</gene>
<evidence type="ECO:0000313" key="4">
    <source>
        <dbReference type="Proteomes" id="UP000683360"/>
    </source>
</evidence>
<sequence>MQESCIVPCFVLISVFLLCLYLKYGINNGTIYDLKFWLNCRVIYGRERKLNASWFKEHPWLRYSISTFALNYGSCTVFADKGAKDKLFINPVTGWVKVSRVWYSSRKIRIVSCREVAAEHFKNVKSGKTESVISTFSSSKKEQVLRNRHILDKIIRALLLCGKQNIAIRDHTEERSNFMAILREFAEDDPLLKEHIQSTTARYKYTSPEVQNDLLIMCRKLIFDKIVEDCNEACFFSVLGDECMDKSTKEQMSICLRFIDPGTKDVGNIFFFFVEPDNTKGETITRCL</sequence>
<accession>A0A8S3SIA6</accession>
<proteinExistence type="predicted"/>
<dbReference type="InterPro" id="IPR025398">
    <property type="entry name" value="DUF4371"/>
</dbReference>
<keyword evidence="1" id="KW-0812">Transmembrane</keyword>
<feature type="domain" description="DUF4371" evidence="2">
    <location>
        <begin position="169"/>
        <end position="260"/>
    </location>
</feature>
<dbReference type="Pfam" id="PF14291">
    <property type="entry name" value="DUF4371"/>
    <property type="match status" value="1"/>
</dbReference>
<dbReference type="OrthoDB" id="6116870at2759"/>
<feature type="transmembrane region" description="Helical" evidence="1">
    <location>
        <begin position="7"/>
        <end position="26"/>
    </location>
</feature>
<name>A0A8S3SIA6_MYTED</name>